<dbReference type="RefSeq" id="XP_068138431.1">
    <property type="nucleotide sequence ID" value="XM_068282330.1"/>
</dbReference>
<evidence type="ECO:0000313" key="2">
    <source>
        <dbReference type="Proteomes" id="UP000182444"/>
    </source>
</evidence>
<evidence type="ECO:0000313" key="1">
    <source>
        <dbReference type="EMBL" id="AOW02746.1"/>
    </source>
</evidence>
<protein>
    <submittedName>
        <fullName evidence="1">Uncharacterized protein</fullName>
    </submittedName>
</protein>
<reference evidence="1 2" key="1">
    <citation type="journal article" date="2016" name="PLoS ONE">
        <title>Sequence Assembly of Yarrowia lipolytica Strain W29/CLIB89 Shows Transposable Element Diversity.</title>
        <authorList>
            <person name="Magnan C."/>
            <person name="Yu J."/>
            <person name="Chang I."/>
            <person name="Jahn E."/>
            <person name="Kanomata Y."/>
            <person name="Wu J."/>
            <person name="Zeller M."/>
            <person name="Oakes M."/>
            <person name="Baldi P."/>
            <person name="Sandmeyer S."/>
        </authorList>
    </citation>
    <scope>NUCLEOTIDE SEQUENCE [LARGE SCALE GENOMIC DNA]</scope>
    <source>
        <strain evidence="2">CLIB89(W29)</strain>
    </source>
</reference>
<dbReference type="EMBL" id="CP017555">
    <property type="protein sequence ID" value="AOW02746.1"/>
    <property type="molecule type" value="Genomic_DNA"/>
</dbReference>
<dbReference type="AlphaFoldDB" id="A0A1D8NAT8"/>
<gene>
    <name evidence="1" type="ORF">YALI1_C17307g</name>
</gene>
<dbReference type="GeneID" id="94582964"/>
<name>A0A1D8NAT8_YARLL</name>
<dbReference type="VEuPathDB" id="FungiDB:YALI1_C17307g"/>
<sequence length="101" mass="11196">MTSSVRRQSDVKVTFDNDVGQSSTVSCASGVVISLLNRRKRSRGLFIRGIDRYCRQSLRYCFQAVHTVPKLQLAKAALGESLSFTNLLLVLVDIMPLTMGC</sequence>
<dbReference type="Proteomes" id="UP000182444">
    <property type="component" value="Chromosome 1C"/>
</dbReference>
<proteinExistence type="predicted"/>
<accession>A0A1D8NAT8</accession>
<organism evidence="1 2">
    <name type="scientific">Yarrowia lipolytica</name>
    <name type="common">Candida lipolytica</name>
    <dbReference type="NCBI Taxonomy" id="4952"/>
    <lineage>
        <taxon>Eukaryota</taxon>
        <taxon>Fungi</taxon>
        <taxon>Dikarya</taxon>
        <taxon>Ascomycota</taxon>
        <taxon>Saccharomycotina</taxon>
        <taxon>Dipodascomycetes</taxon>
        <taxon>Dipodascales</taxon>
        <taxon>Dipodascales incertae sedis</taxon>
        <taxon>Yarrowia</taxon>
    </lineage>
</organism>